<dbReference type="EMBL" id="MPUH01000001">
    <property type="protein sequence ID" value="OMJ96353.1"/>
    <property type="molecule type" value="Genomic_DNA"/>
</dbReference>
<dbReference type="AlphaFoldDB" id="A0A1R2D531"/>
<gene>
    <name evidence="3" type="ORF">SteCoe_94</name>
</gene>
<keyword evidence="2" id="KW-0732">Signal</keyword>
<keyword evidence="1" id="KW-1133">Transmembrane helix</keyword>
<reference evidence="3 4" key="1">
    <citation type="submission" date="2016-11" db="EMBL/GenBank/DDBJ databases">
        <title>The macronuclear genome of Stentor coeruleus: a giant cell with tiny introns.</title>
        <authorList>
            <person name="Slabodnick M."/>
            <person name="Ruby J.G."/>
            <person name="Reiff S.B."/>
            <person name="Swart E.C."/>
            <person name="Gosai S."/>
            <person name="Prabakaran S."/>
            <person name="Witkowska E."/>
            <person name="Larue G.E."/>
            <person name="Fisher S."/>
            <person name="Freeman R.M."/>
            <person name="Gunawardena J."/>
            <person name="Chu W."/>
            <person name="Stover N.A."/>
            <person name="Gregory B.D."/>
            <person name="Nowacki M."/>
            <person name="Derisi J."/>
            <person name="Roy S.W."/>
            <person name="Marshall W.F."/>
            <person name="Sood P."/>
        </authorList>
    </citation>
    <scope>NUCLEOTIDE SEQUENCE [LARGE SCALE GENOMIC DNA]</scope>
    <source>
        <strain evidence="3">WM001</strain>
    </source>
</reference>
<protein>
    <submittedName>
        <fullName evidence="3">Uncharacterized protein</fullName>
    </submittedName>
</protein>
<dbReference type="Proteomes" id="UP000187209">
    <property type="component" value="Unassembled WGS sequence"/>
</dbReference>
<organism evidence="3 4">
    <name type="scientific">Stentor coeruleus</name>
    <dbReference type="NCBI Taxonomy" id="5963"/>
    <lineage>
        <taxon>Eukaryota</taxon>
        <taxon>Sar</taxon>
        <taxon>Alveolata</taxon>
        <taxon>Ciliophora</taxon>
        <taxon>Postciliodesmatophora</taxon>
        <taxon>Heterotrichea</taxon>
        <taxon>Heterotrichida</taxon>
        <taxon>Stentoridae</taxon>
        <taxon>Stentor</taxon>
    </lineage>
</organism>
<feature type="transmembrane region" description="Helical" evidence="1">
    <location>
        <begin position="488"/>
        <end position="514"/>
    </location>
</feature>
<evidence type="ECO:0000256" key="1">
    <source>
        <dbReference type="SAM" id="Phobius"/>
    </source>
</evidence>
<sequence>MFYHILSILSIYLNISQADSADSDFSNFSSFSSNLRDSTRQILEGCSEVIYQNNCLISTIPEAITQVMHECLPSEELGKTMWNDFLIFAKTENSQAIETAFELFDVFFSVFFQNNELMLIISKSMCDIGKNNTEDLPKDYYDRMILAVNNLTSAEHYILAEDLIVCLDFIVYSSKKTEFYNQTEIKEHNYWYKSAYVNLNNTNSLTMQIDSTIFINNESDDSKYLATVFLSSYSKNQIYDVMIIDLDTGGLKTIPVKVIIKNDFASDYIICKKYINDDWQSSLCSIKNISNEQVYITSESPGIFSIFENCSTTFIPEAITIGLISLALIIIPIFISLDRCKQNKQVSAYSASYKPNQINSDTRETYSTETNGQLSPKVAFTVFFIRSHLFLALKEQNHLKRLKILLIYINSIIIQLGFALLLFRNHRHNYYNSMIIAIITASVAGIITFIACFLRVENLIFQKLIFSADAIIGIVFAINIFIRDAGCIYKYWFSAFFGSIFIDLIVIQTCLIFIRRLFSNAFVKKDTVSQS</sequence>
<feature type="transmembrane region" description="Helical" evidence="1">
    <location>
        <begin position="430"/>
        <end position="452"/>
    </location>
</feature>
<evidence type="ECO:0000256" key="2">
    <source>
        <dbReference type="SAM" id="SignalP"/>
    </source>
</evidence>
<proteinExistence type="predicted"/>
<feature type="chain" id="PRO_5013317511" evidence="2">
    <location>
        <begin position="19"/>
        <end position="531"/>
    </location>
</feature>
<comment type="caution">
    <text evidence="3">The sequence shown here is derived from an EMBL/GenBank/DDBJ whole genome shotgun (WGS) entry which is preliminary data.</text>
</comment>
<feature type="transmembrane region" description="Helical" evidence="1">
    <location>
        <begin position="318"/>
        <end position="337"/>
    </location>
</feature>
<accession>A0A1R2D531</accession>
<name>A0A1R2D531_9CILI</name>
<feature type="transmembrane region" description="Helical" evidence="1">
    <location>
        <begin position="404"/>
        <end position="424"/>
    </location>
</feature>
<keyword evidence="4" id="KW-1185">Reference proteome</keyword>
<feature type="transmembrane region" description="Helical" evidence="1">
    <location>
        <begin position="464"/>
        <end position="482"/>
    </location>
</feature>
<evidence type="ECO:0000313" key="3">
    <source>
        <dbReference type="EMBL" id="OMJ96353.1"/>
    </source>
</evidence>
<keyword evidence="1" id="KW-0472">Membrane</keyword>
<feature type="signal peptide" evidence="2">
    <location>
        <begin position="1"/>
        <end position="18"/>
    </location>
</feature>
<evidence type="ECO:0000313" key="4">
    <source>
        <dbReference type="Proteomes" id="UP000187209"/>
    </source>
</evidence>
<keyword evidence="1" id="KW-0812">Transmembrane</keyword>